<gene>
    <name evidence="2" type="ORF">RCL2_002473600</name>
    <name evidence="1" type="ORF">RclHR1_07970006</name>
</gene>
<evidence type="ECO:0000313" key="1">
    <source>
        <dbReference type="EMBL" id="GBC08204.1"/>
    </source>
</evidence>
<dbReference type="EMBL" id="BLAL01000262">
    <property type="protein sequence ID" value="GES98177.1"/>
    <property type="molecule type" value="Genomic_DNA"/>
</dbReference>
<reference evidence="1 3" key="1">
    <citation type="submission" date="2017-11" db="EMBL/GenBank/DDBJ databases">
        <title>The genome of Rhizophagus clarus HR1 reveals common genetic basis of auxotrophy among arbuscular mycorrhizal fungi.</title>
        <authorList>
            <person name="Kobayashi Y."/>
        </authorList>
    </citation>
    <scope>NUCLEOTIDE SEQUENCE [LARGE SCALE GENOMIC DNA]</scope>
    <source>
        <strain evidence="1 3">HR1</strain>
    </source>
</reference>
<proteinExistence type="predicted"/>
<organism evidence="1 3">
    <name type="scientific">Rhizophagus clarus</name>
    <dbReference type="NCBI Taxonomy" id="94130"/>
    <lineage>
        <taxon>Eukaryota</taxon>
        <taxon>Fungi</taxon>
        <taxon>Fungi incertae sedis</taxon>
        <taxon>Mucoromycota</taxon>
        <taxon>Glomeromycotina</taxon>
        <taxon>Glomeromycetes</taxon>
        <taxon>Glomerales</taxon>
        <taxon>Glomeraceae</taxon>
        <taxon>Rhizophagus</taxon>
    </lineage>
</organism>
<evidence type="ECO:0000313" key="2">
    <source>
        <dbReference type="EMBL" id="GES98177.1"/>
    </source>
</evidence>
<dbReference type="Proteomes" id="UP000247702">
    <property type="component" value="Unassembled WGS sequence"/>
</dbReference>
<reference evidence="2" key="2">
    <citation type="submission" date="2019-10" db="EMBL/GenBank/DDBJ databases">
        <title>Conservation and host-specific expression of non-tandemly repeated heterogenous ribosome RNA gene in arbuscular mycorrhizal fungi.</title>
        <authorList>
            <person name="Maeda T."/>
            <person name="Kobayashi Y."/>
            <person name="Nakagawa T."/>
            <person name="Ezawa T."/>
            <person name="Yamaguchi K."/>
            <person name="Bino T."/>
            <person name="Nishimoto Y."/>
            <person name="Shigenobu S."/>
            <person name="Kawaguchi M."/>
        </authorList>
    </citation>
    <scope>NUCLEOTIDE SEQUENCE</scope>
    <source>
        <strain evidence="2">HR1</strain>
    </source>
</reference>
<accession>A0A2Z6RZ84</accession>
<name>A0A2Z6RZ84_9GLOM</name>
<comment type="caution">
    <text evidence="1">The sequence shown here is derived from an EMBL/GenBank/DDBJ whole genome shotgun (WGS) entry which is preliminary data.</text>
</comment>
<dbReference type="AlphaFoldDB" id="A0A2Z6RZ84"/>
<evidence type="ECO:0000313" key="3">
    <source>
        <dbReference type="Proteomes" id="UP000247702"/>
    </source>
</evidence>
<protein>
    <submittedName>
        <fullName evidence="1">Uncharacterized protein</fullName>
    </submittedName>
</protein>
<dbReference type="Proteomes" id="UP000615446">
    <property type="component" value="Unassembled WGS sequence"/>
</dbReference>
<sequence length="168" mass="19221">MNNTTRYYPCRNWSNISVDPECLKVNGEETYTFDKFGGLIECIIKASHGSADQIIVLLSTIDLPIFISTREGNDMEILSINNVPLIPKKNLKDIEHLFLNKRFRFSIVPLFQLDLNSNLVDIYNVLPLKTTQCNCYGNSCSSAGHDKFTYAESPFSFMFIYDDHFISL</sequence>
<keyword evidence="3" id="KW-1185">Reference proteome</keyword>
<dbReference type="EMBL" id="BEXD01004200">
    <property type="protein sequence ID" value="GBC08204.1"/>
    <property type="molecule type" value="Genomic_DNA"/>
</dbReference>